<keyword evidence="6" id="KW-0645">Protease</keyword>
<evidence type="ECO:0000313" key="6">
    <source>
        <dbReference type="EMBL" id="CUM98765.1"/>
    </source>
</evidence>
<keyword evidence="3" id="KW-0067">ATP-binding</keyword>
<dbReference type="GO" id="GO:0006508">
    <property type="term" value="P:proteolysis"/>
    <property type="evidence" value="ECO:0007669"/>
    <property type="project" value="UniProtKB-KW"/>
</dbReference>
<gene>
    <name evidence="6" type="primary">ftsH_3</name>
    <name evidence="6" type="ORF">ERS852571_01817</name>
</gene>
<dbReference type="EMBL" id="CYXY01000010">
    <property type="protein sequence ID" value="CUM98765.1"/>
    <property type="molecule type" value="Genomic_DNA"/>
</dbReference>
<name>A0A173T9U5_ANAHA</name>
<evidence type="ECO:0000256" key="3">
    <source>
        <dbReference type="ARBA" id="ARBA00022840"/>
    </source>
</evidence>
<evidence type="ECO:0000256" key="1">
    <source>
        <dbReference type="ARBA" id="ARBA00006914"/>
    </source>
</evidence>
<keyword evidence="6" id="KW-0482">Metalloprotease</keyword>
<keyword evidence="6" id="KW-0378">Hydrolase</keyword>
<dbReference type="RefSeq" id="WP_044923615.1">
    <property type="nucleotide sequence ID" value="NZ_CYXY01000010.1"/>
</dbReference>
<dbReference type="SUPFAM" id="SSF52540">
    <property type="entry name" value="P-loop containing nucleoside triphosphate hydrolases"/>
    <property type="match status" value="1"/>
</dbReference>
<accession>A0A173T9U5</accession>
<sequence length="366" mass="41630">MYTEIVKIIEGGMLGDKEKVANYATVLADNLEKEGEKSLSNKIRGVLTKRRRGLTSLDSFATKPVDSESRMEMVEITTPQILKENIVLSRYIEEELDEFIECYKNRDNLMKVGIEITNSLLLYGPPGCGKTTVAQYISTVTGLPLVTARLDGLISSLLGSTAKNIRKIFDYASKRECILFLDEFDVIAKLRDDKNELGELKRVVNSLIQNIDTLNNDSILIAATNHHELLDPAIWRRFSTVVTLEKPSLEETGQLLQLFLKQYPNNILKNNKKINLLEKAFEGFSHSDIKTTISNSVKTAIIKGRKEITVCDILKEVYFHKYHGVENEEDYIRFLLQYGATHKEIDECLDISMRKVQEISKKMKGE</sequence>
<dbReference type="InterPro" id="IPR003959">
    <property type="entry name" value="ATPase_AAA_core"/>
</dbReference>
<dbReference type="SMART" id="SM00382">
    <property type="entry name" value="AAA"/>
    <property type="match status" value="1"/>
</dbReference>
<feature type="domain" description="AAA+ ATPase" evidence="5">
    <location>
        <begin position="116"/>
        <end position="248"/>
    </location>
</feature>
<keyword evidence="2" id="KW-0547">Nucleotide-binding</keyword>
<dbReference type="Gene3D" id="3.40.50.300">
    <property type="entry name" value="P-loop containing nucleotide triphosphate hydrolases"/>
    <property type="match status" value="1"/>
</dbReference>
<keyword evidence="4" id="KW-0175">Coiled coil</keyword>
<dbReference type="Proteomes" id="UP000095553">
    <property type="component" value="Unassembled WGS sequence"/>
</dbReference>
<evidence type="ECO:0000259" key="5">
    <source>
        <dbReference type="SMART" id="SM00382"/>
    </source>
</evidence>
<dbReference type="PANTHER" id="PTHR23073">
    <property type="entry name" value="26S PROTEASOME REGULATORY SUBUNIT"/>
    <property type="match status" value="1"/>
</dbReference>
<dbReference type="CDD" id="cd19481">
    <property type="entry name" value="RecA-like_protease"/>
    <property type="match status" value="1"/>
</dbReference>
<evidence type="ECO:0000313" key="7">
    <source>
        <dbReference type="Proteomes" id="UP000095553"/>
    </source>
</evidence>
<evidence type="ECO:0000256" key="4">
    <source>
        <dbReference type="SAM" id="Coils"/>
    </source>
</evidence>
<dbReference type="InterPro" id="IPR027417">
    <property type="entry name" value="P-loop_NTPase"/>
</dbReference>
<dbReference type="GO" id="GO:0008237">
    <property type="term" value="F:metallopeptidase activity"/>
    <property type="evidence" value="ECO:0007669"/>
    <property type="project" value="UniProtKB-KW"/>
</dbReference>
<dbReference type="InterPro" id="IPR003593">
    <property type="entry name" value="AAA+_ATPase"/>
</dbReference>
<feature type="coiled-coil region" evidence="4">
    <location>
        <begin position="190"/>
        <end position="217"/>
    </location>
</feature>
<dbReference type="EC" id="3.4.24.-" evidence="6"/>
<dbReference type="GO" id="GO:0016887">
    <property type="term" value="F:ATP hydrolysis activity"/>
    <property type="evidence" value="ECO:0007669"/>
    <property type="project" value="InterPro"/>
</dbReference>
<reference evidence="6 7" key="1">
    <citation type="submission" date="2015-09" db="EMBL/GenBank/DDBJ databases">
        <authorList>
            <consortium name="Pathogen Informatics"/>
        </authorList>
    </citation>
    <scope>NUCLEOTIDE SEQUENCE [LARGE SCALE GENOMIC DNA]</scope>
    <source>
        <strain evidence="6 7">2789STDY5834959</strain>
    </source>
</reference>
<proteinExistence type="inferred from homology"/>
<dbReference type="AlphaFoldDB" id="A0A173T9U5"/>
<evidence type="ECO:0000256" key="2">
    <source>
        <dbReference type="ARBA" id="ARBA00022741"/>
    </source>
</evidence>
<dbReference type="InterPro" id="IPR050221">
    <property type="entry name" value="26S_Proteasome_ATPase"/>
</dbReference>
<dbReference type="GO" id="GO:0005524">
    <property type="term" value="F:ATP binding"/>
    <property type="evidence" value="ECO:0007669"/>
    <property type="project" value="UniProtKB-KW"/>
</dbReference>
<organism evidence="6 7">
    <name type="scientific">Anaerostipes hadrus</name>
    <dbReference type="NCBI Taxonomy" id="649756"/>
    <lineage>
        <taxon>Bacteria</taxon>
        <taxon>Bacillati</taxon>
        <taxon>Bacillota</taxon>
        <taxon>Clostridia</taxon>
        <taxon>Lachnospirales</taxon>
        <taxon>Lachnospiraceae</taxon>
        <taxon>Anaerostipes</taxon>
    </lineage>
</organism>
<protein>
    <submittedName>
        <fullName evidence="6">ATP-dependent zinc metalloprotease FtsH</fullName>
        <ecNumber evidence="6">3.4.24.-</ecNumber>
    </submittedName>
</protein>
<dbReference type="Pfam" id="PF00004">
    <property type="entry name" value="AAA"/>
    <property type="match status" value="1"/>
</dbReference>
<comment type="similarity">
    <text evidence="1">Belongs to the AAA ATPase family.</text>
</comment>